<dbReference type="PANTHER" id="PTHR43133:SF59">
    <property type="entry name" value="ECF RNA POLYMERASE SIGMA FACTOR SIGR"/>
    <property type="match status" value="1"/>
</dbReference>
<keyword evidence="3" id="KW-0731">Sigma factor</keyword>
<dbReference type="Proteomes" id="UP000749040">
    <property type="component" value="Unassembled WGS sequence"/>
</dbReference>
<evidence type="ECO:0000256" key="1">
    <source>
        <dbReference type="ARBA" id="ARBA00010641"/>
    </source>
</evidence>
<gene>
    <name evidence="8" type="ORF">ITX44_34875</name>
</gene>
<comment type="similarity">
    <text evidence="1">Belongs to the sigma-70 factor family. ECF subfamily.</text>
</comment>
<evidence type="ECO:0000256" key="5">
    <source>
        <dbReference type="SAM" id="MobiDB-lite"/>
    </source>
</evidence>
<dbReference type="Gene3D" id="1.10.1740.10">
    <property type="match status" value="1"/>
</dbReference>
<feature type="region of interest" description="Disordered" evidence="5">
    <location>
        <begin position="205"/>
        <end position="224"/>
    </location>
</feature>
<dbReference type="InterPro" id="IPR036388">
    <property type="entry name" value="WH-like_DNA-bd_sf"/>
</dbReference>
<comment type="caution">
    <text evidence="8">The sequence shown here is derived from an EMBL/GenBank/DDBJ whole genome shotgun (WGS) entry which is preliminary data.</text>
</comment>
<evidence type="ECO:0000256" key="2">
    <source>
        <dbReference type="ARBA" id="ARBA00023015"/>
    </source>
</evidence>
<evidence type="ECO:0000313" key="9">
    <source>
        <dbReference type="Proteomes" id="UP000749040"/>
    </source>
</evidence>
<dbReference type="Pfam" id="PF08281">
    <property type="entry name" value="Sigma70_r4_2"/>
    <property type="match status" value="1"/>
</dbReference>
<dbReference type="SUPFAM" id="SSF88659">
    <property type="entry name" value="Sigma3 and sigma4 domains of RNA polymerase sigma factors"/>
    <property type="match status" value="1"/>
</dbReference>
<keyword evidence="9" id="KW-1185">Reference proteome</keyword>
<evidence type="ECO:0000256" key="4">
    <source>
        <dbReference type="ARBA" id="ARBA00023163"/>
    </source>
</evidence>
<dbReference type="InterPro" id="IPR013325">
    <property type="entry name" value="RNA_pol_sigma_r2"/>
</dbReference>
<keyword evidence="4" id="KW-0804">Transcription</keyword>
<accession>A0ABS2U4I6</accession>
<dbReference type="RefSeq" id="WP_205363001.1">
    <property type="nucleotide sequence ID" value="NZ_JADKYB010000027.1"/>
</dbReference>
<evidence type="ECO:0000313" key="8">
    <source>
        <dbReference type="EMBL" id="MBM9509651.1"/>
    </source>
</evidence>
<dbReference type="InterPro" id="IPR013324">
    <property type="entry name" value="RNA_pol_sigma_r3/r4-like"/>
</dbReference>
<evidence type="ECO:0000256" key="3">
    <source>
        <dbReference type="ARBA" id="ARBA00023082"/>
    </source>
</evidence>
<evidence type="ECO:0000259" key="6">
    <source>
        <dbReference type="Pfam" id="PF04542"/>
    </source>
</evidence>
<dbReference type="InterPro" id="IPR039425">
    <property type="entry name" value="RNA_pol_sigma-70-like"/>
</dbReference>
<reference evidence="8 9" key="1">
    <citation type="submission" date="2021-01" db="EMBL/GenBank/DDBJ databases">
        <title>Streptomyces acididurans sp. nov., isolated from a peat swamp forest soil.</title>
        <authorList>
            <person name="Chantavorakit T."/>
            <person name="Duangmal K."/>
        </authorList>
    </citation>
    <scope>NUCLEOTIDE SEQUENCE [LARGE SCALE GENOMIC DNA]</scope>
    <source>
        <strain evidence="8 9">KK5PA1</strain>
    </source>
</reference>
<dbReference type="InterPro" id="IPR007627">
    <property type="entry name" value="RNA_pol_sigma70_r2"/>
</dbReference>
<dbReference type="InterPro" id="IPR013249">
    <property type="entry name" value="RNA_pol_sigma70_r4_t2"/>
</dbReference>
<protein>
    <recommendedName>
        <fullName evidence="10">Sigma-70 family RNA polymerase sigma factor</fullName>
    </recommendedName>
</protein>
<dbReference type="Gene3D" id="1.10.10.10">
    <property type="entry name" value="Winged helix-like DNA-binding domain superfamily/Winged helix DNA-binding domain"/>
    <property type="match status" value="1"/>
</dbReference>
<dbReference type="PANTHER" id="PTHR43133">
    <property type="entry name" value="RNA POLYMERASE ECF-TYPE SIGMA FACTO"/>
    <property type="match status" value="1"/>
</dbReference>
<feature type="compositionally biased region" description="Gly residues" evidence="5">
    <location>
        <begin position="13"/>
        <end position="28"/>
    </location>
</feature>
<feature type="compositionally biased region" description="Polar residues" evidence="5">
    <location>
        <begin position="214"/>
        <end position="224"/>
    </location>
</feature>
<dbReference type="Pfam" id="PF04542">
    <property type="entry name" value="Sigma70_r2"/>
    <property type="match status" value="1"/>
</dbReference>
<feature type="domain" description="RNA polymerase sigma factor 70 region 4 type 2" evidence="7">
    <location>
        <begin position="143"/>
        <end position="193"/>
    </location>
</feature>
<dbReference type="EMBL" id="JADKYB010000027">
    <property type="protein sequence ID" value="MBM9509651.1"/>
    <property type="molecule type" value="Genomic_DNA"/>
</dbReference>
<dbReference type="SUPFAM" id="SSF88946">
    <property type="entry name" value="Sigma2 domain of RNA polymerase sigma factors"/>
    <property type="match status" value="1"/>
</dbReference>
<feature type="region of interest" description="Disordered" evidence="5">
    <location>
        <begin position="1"/>
        <end position="31"/>
    </location>
</feature>
<organism evidence="8 9">
    <name type="scientific">Actinacidiphila acididurans</name>
    <dbReference type="NCBI Taxonomy" id="2784346"/>
    <lineage>
        <taxon>Bacteria</taxon>
        <taxon>Bacillati</taxon>
        <taxon>Actinomycetota</taxon>
        <taxon>Actinomycetes</taxon>
        <taxon>Kitasatosporales</taxon>
        <taxon>Streptomycetaceae</taxon>
        <taxon>Actinacidiphila</taxon>
    </lineage>
</organism>
<evidence type="ECO:0000259" key="7">
    <source>
        <dbReference type="Pfam" id="PF08281"/>
    </source>
</evidence>
<keyword evidence="2" id="KW-0805">Transcription regulation</keyword>
<name>A0ABS2U4I6_9ACTN</name>
<proteinExistence type="inferred from homology"/>
<evidence type="ECO:0008006" key="10">
    <source>
        <dbReference type="Google" id="ProtNLM"/>
    </source>
</evidence>
<feature type="domain" description="RNA polymerase sigma-70 region 2" evidence="6">
    <location>
        <begin position="63"/>
        <end position="117"/>
    </location>
</feature>
<sequence>MSTVVQPLYGFNGPDGPGGFEGAEGFDGAGTAKGPAGFGGVGGFPGPGGPAARAEARFEREVLAHLDRLYTGALRLTPHPAEAEDLVQRTFERAFQDFHWARPQDTIRAWLFHHLVGVWFDDEPHLPIAPLPAATQPGSADAAMREAIGSLTPVVRLTLHLSDVEGFSEQQIAEITEVPPGIVAARLRRAHERLADRLVTWLRANPPTPRSAAEPSTSEGSTAG</sequence>